<gene>
    <name evidence="14" type="ORF">MELIAE_LOCUS13252</name>
</gene>
<evidence type="ECO:0000256" key="4">
    <source>
        <dbReference type="ARBA" id="ARBA00022692"/>
    </source>
</evidence>
<dbReference type="GO" id="GO:0005743">
    <property type="term" value="C:mitochondrial inner membrane"/>
    <property type="evidence" value="ECO:0007669"/>
    <property type="project" value="UniProtKB-SubCell"/>
</dbReference>
<evidence type="ECO:0000313" key="15">
    <source>
        <dbReference type="Proteomes" id="UP001154078"/>
    </source>
</evidence>
<feature type="repeat" description="Solcar" evidence="10">
    <location>
        <begin position="4"/>
        <end position="161"/>
    </location>
</feature>
<evidence type="ECO:0000256" key="7">
    <source>
        <dbReference type="ARBA" id="ARBA00022989"/>
    </source>
</evidence>
<keyword evidence="9 10" id="KW-0472">Membrane</keyword>
<dbReference type="GO" id="GO:1990519">
    <property type="term" value="P:pyrimidine nucleotide import into mitochondrion"/>
    <property type="evidence" value="ECO:0007669"/>
    <property type="project" value="TreeGrafter"/>
</dbReference>
<dbReference type="InterPro" id="IPR018108">
    <property type="entry name" value="MCP_transmembrane"/>
</dbReference>
<dbReference type="GO" id="GO:0015218">
    <property type="term" value="F:pyrimidine nucleotide transmembrane transporter activity"/>
    <property type="evidence" value="ECO:0007669"/>
    <property type="project" value="InterPro"/>
</dbReference>
<organism evidence="14 15">
    <name type="scientific">Brassicogethes aeneus</name>
    <name type="common">Rape pollen beetle</name>
    <name type="synonym">Meligethes aeneus</name>
    <dbReference type="NCBI Taxonomy" id="1431903"/>
    <lineage>
        <taxon>Eukaryota</taxon>
        <taxon>Metazoa</taxon>
        <taxon>Ecdysozoa</taxon>
        <taxon>Arthropoda</taxon>
        <taxon>Hexapoda</taxon>
        <taxon>Insecta</taxon>
        <taxon>Pterygota</taxon>
        <taxon>Neoptera</taxon>
        <taxon>Endopterygota</taxon>
        <taxon>Coleoptera</taxon>
        <taxon>Polyphaga</taxon>
        <taxon>Cucujiformia</taxon>
        <taxon>Nitidulidae</taxon>
        <taxon>Meligethinae</taxon>
        <taxon>Brassicogethes</taxon>
    </lineage>
</organism>
<proteinExistence type="inferred from homology"/>
<keyword evidence="5" id="KW-0677">Repeat</keyword>
<dbReference type="InterPro" id="IPR049562">
    <property type="entry name" value="SLC25A33/36-like"/>
</dbReference>
<keyword evidence="4 10" id="KW-0812">Transmembrane</keyword>
<evidence type="ECO:0000256" key="6">
    <source>
        <dbReference type="ARBA" id="ARBA00022792"/>
    </source>
</evidence>
<feature type="repeat" description="Solcar" evidence="10">
    <location>
        <begin position="169"/>
        <end position="254"/>
    </location>
</feature>
<accession>A0A9P0BK24</accession>
<dbReference type="Proteomes" id="UP001154078">
    <property type="component" value="Chromosome 9"/>
</dbReference>
<evidence type="ECO:0000256" key="3">
    <source>
        <dbReference type="ARBA" id="ARBA00022448"/>
    </source>
</evidence>
<evidence type="ECO:0000256" key="13">
    <source>
        <dbReference type="SAM" id="Phobius"/>
    </source>
</evidence>
<keyword evidence="3 11" id="KW-0813">Transport</keyword>
<dbReference type="PROSITE" id="PS50920">
    <property type="entry name" value="SOLCAR"/>
    <property type="match status" value="3"/>
</dbReference>
<dbReference type="OrthoDB" id="269120at2759"/>
<evidence type="ECO:0000256" key="2">
    <source>
        <dbReference type="ARBA" id="ARBA00006375"/>
    </source>
</evidence>
<sequence>MSQRDTVIHLVAGGVAGTFGAIVTCPLEVVKTRQQSSRGGFHVPVTTSPTVPGDGGERKTTCRTVPPPAAQRRRLWTSTKYSRPQVVALSGYAPPSPKAAAPQAHLPPNAQMSNYTITQCIRHIVRYEGPMALFKGLIPNLVGVAPSRAVYFCTYSQAKQFWNGLLPPDSPIVHVCSASCAGFMACTLTNPIWFVKTRLQLDLNKDRKMSAMQCVQRIYAKSGILGFYKGITASYMGISETIVHFVIYEAIKAELMANRSQDRDERSSKDFLEFMLAGAISKTVASCIAYPHEVARTRLREEGSKYTGFWQTLALVFKEEGVKGVYRGLTTQLVRQIPNTAIMMSTYEAVVYILTTRFNTEFYSKEEH</sequence>
<comment type="similarity">
    <text evidence="2 11">Belongs to the mitochondrial carrier (TC 2.A.29) family.</text>
</comment>
<protein>
    <recommendedName>
        <fullName evidence="16">Mitochondrial carrier protein Rim2</fullName>
    </recommendedName>
</protein>
<dbReference type="AlphaFoldDB" id="A0A9P0BK24"/>
<evidence type="ECO:0000256" key="10">
    <source>
        <dbReference type="PROSITE-ProRule" id="PRU00282"/>
    </source>
</evidence>
<dbReference type="SUPFAM" id="SSF103506">
    <property type="entry name" value="Mitochondrial carrier"/>
    <property type="match status" value="1"/>
</dbReference>
<evidence type="ECO:0000256" key="9">
    <source>
        <dbReference type="ARBA" id="ARBA00023136"/>
    </source>
</evidence>
<evidence type="ECO:0000256" key="11">
    <source>
        <dbReference type="RuleBase" id="RU000488"/>
    </source>
</evidence>
<evidence type="ECO:0000256" key="1">
    <source>
        <dbReference type="ARBA" id="ARBA00004448"/>
    </source>
</evidence>
<evidence type="ECO:0000313" key="14">
    <source>
        <dbReference type="EMBL" id="CAH0564789.1"/>
    </source>
</evidence>
<feature type="region of interest" description="Disordered" evidence="12">
    <location>
        <begin position="39"/>
        <end position="65"/>
    </location>
</feature>
<dbReference type="Gene3D" id="1.50.40.10">
    <property type="entry name" value="Mitochondrial carrier domain"/>
    <property type="match status" value="2"/>
</dbReference>
<evidence type="ECO:0008006" key="16">
    <source>
        <dbReference type="Google" id="ProtNLM"/>
    </source>
</evidence>
<keyword evidence="8" id="KW-0496">Mitochondrion</keyword>
<comment type="subcellular location">
    <subcellularLocation>
        <location evidence="1">Mitochondrion inner membrane</location>
        <topology evidence="1">Multi-pass membrane protein</topology>
    </subcellularLocation>
</comment>
<dbReference type="PANTHER" id="PTHR45829:SF4">
    <property type="entry name" value="MITOCHONDRIAL CARRIER PROTEIN RIM2"/>
    <property type="match status" value="1"/>
</dbReference>
<keyword evidence="15" id="KW-1185">Reference proteome</keyword>
<keyword evidence="7 13" id="KW-1133">Transmembrane helix</keyword>
<dbReference type="InterPro" id="IPR023395">
    <property type="entry name" value="MCP_dom_sf"/>
</dbReference>
<feature type="repeat" description="Solcar" evidence="10">
    <location>
        <begin position="269"/>
        <end position="353"/>
    </location>
</feature>
<reference evidence="14" key="1">
    <citation type="submission" date="2021-12" db="EMBL/GenBank/DDBJ databases">
        <authorList>
            <person name="King R."/>
        </authorList>
    </citation>
    <scope>NUCLEOTIDE SEQUENCE</scope>
</reference>
<dbReference type="FunFam" id="1.50.40.10:FF:000342">
    <property type="entry name" value="Calcium-binding mitochondrial carrier protein Aralar1-like Protein"/>
    <property type="match status" value="1"/>
</dbReference>
<name>A0A9P0BK24_BRAAE</name>
<feature type="transmembrane region" description="Helical" evidence="13">
    <location>
        <begin position="6"/>
        <end position="30"/>
    </location>
</feature>
<evidence type="ECO:0000256" key="8">
    <source>
        <dbReference type="ARBA" id="ARBA00023128"/>
    </source>
</evidence>
<dbReference type="Pfam" id="PF00153">
    <property type="entry name" value="Mito_carr"/>
    <property type="match status" value="4"/>
</dbReference>
<dbReference type="PANTHER" id="PTHR45829">
    <property type="entry name" value="MITOCHONDRIAL CARRIER PROTEIN RIM2"/>
    <property type="match status" value="1"/>
</dbReference>
<evidence type="ECO:0000256" key="12">
    <source>
        <dbReference type="SAM" id="MobiDB-lite"/>
    </source>
</evidence>
<evidence type="ECO:0000256" key="5">
    <source>
        <dbReference type="ARBA" id="ARBA00022737"/>
    </source>
</evidence>
<dbReference type="EMBL" id="OV121140">
    <property type="protein sequence ID" value="CAH0564789.1"/>
    <property type="molecule type" value="Genomic_DNA"/>
</dbReference>
<keyword evidence="6" id="KW-0999">Mitochondrion inner membrane</keyword>